<feature type="signal peptide" evidence="1">
    <location>
        <begin position="1"/>
        <end position="22"/>
    </location>
</feature>
<reference evidence="3" key="1">
    <citation type="submission" date="2016-11" db="UniProtKB">
        <authorList>
            <consortium name="WormBaseParasite"/>
        </authorList>
    </citation>
    <scope>IDENTIFICATION</scope>
</reference>
<name>A0A1I7WBE4_HETBA</name>
<evidence type="ECO:0000256" key="1">
    <source>
        <dbReference type="SAM" id="SignalP"/>
    </source>
</evidence>
<dbReference type="Proteomes" id="UP000095283">
    <property type="component" value="Unplaced"/>
</dbReference>
<protein>
    <submittedName>
        <fullName evidence="3">Secreted protein</fullName>
    </submittedName>
</protein>
<keyword evidence="1" id="KW-0732">Signal</keyword>
<dbReference type="AlphaFoldDB" id="A0A1I7WBE4"/>
<evidence type="ECO:0000313" key="2">
    <source>
        <dbReference type="Proteomes" id="UP000095283"/>
    </source>
</evidence>
<proteinExistence type="predicted"/>
<feature type="chain" id="PRO_5009310623" evidence="1">
    <location>
        <begin position="23"/>
        <end position="68"/>
    </location>
</feature>
<accession>A0A1I7WBE4</accession>
<keyword evidence="2" id="KW-1185">Reference proteome</keyword>
<evidence type="ECO:0000313" key="3">
    <source>
        <dbReference type="WBParaSite" id="Hba_02019"/>
    </source>
</evidence>
<dbReference type="WBParaSite" id="Hba_02019">
    <property type="protein sequence ID" value="Hba_02019"/>
    <property type="gene ID" value="Hba_02019"/>
</dbReference>
<organism evidence="2 3">
    <name type="scientific">Heterorhabditis bacteriophora</name>
    <name type="common">Entomopathogenic nematode worm</name>
    <dbReference type="NCBI Taxonomy" id="37862"/>
    <lineage>
        <taxon>Eukaryota</taxon>
        <taxon>Metazoa</taxon>
        <taxon>Ecdysozoa</taxon>
        <taxon>Nematoda</taxon>
        <taxon>Chromadorea</taxon>
        <taxon>Rhabditida</taxon>
        <taxon>Rhabditina</taxon>
        <taxon>Rhabditomorpha</taxon>
        <taxon>Strongyloidea</taxon>
        <taxon>Heterorhabditidae</taxon>
        <taxon>Heterorhabditis</taxon>
    </lineage>
</organism>
<sequence>MNCFLFHFHALLRISKVVPTIGQNYHPKTQVLFEITFTATKEVYKGRKHLTDSRLTMYHRYVFNTFFL</sequence>